<evidence type="ECO:0000313" key="3">
    <source>
        <dbReference type="RefSeq" id="XP_010852844.1"/>
    </source>
</evidence>
<dbReference type="AlphaFoldDB" id="A0A6P3ILF8"/>
<dbReference type="PANTHER" id="PTHR12106">
    <property type="entry name" value="SORTILIN RELATED"/>
    <property type="match status" value="1"/>
</dbReference>
<organism evidence="2 3">
    <name type="scientific">Bison bison bison</name>
    <name type="common">North American plains bison</name>
    <dbReference type="NCBI Taxonomy" id="43346"/>
    <lineage>
        <taxon>Eukaryota</taxon>
        <taxon>Metazoa</taxon>
        <taxon>Chordata</taxon>
        <taxon>Craniata</taxon>
        <taxon>Vertebrata</taxon>
        <taxon>Euteleostomi</taxon>
        <taxon>Mammalia</taxon>
        <taxon>Eutheria</taxon>
        <taxon>Laurasiatheria</taxon>
        <taxon>Artiodactyla</taxon>
        <taxon>Ruminantia</taxon>
        <taxon>Pecora</taxon>
        <taxon>Bovidae</taxon>
        <taxon>Bovinae</taxon>
        <taxon>Bison</taxon>
    </lineage>
</organism>
<dbReference type="InterPro" id="IPR050310">
    <property type="entry name" value="VPS10-sortilin"/>
</dbReference>
<dbReference type="Proteomes" id="UP000515208">
    <property type="component" value="Unplaced"/>
</dbReference>
<name>A0A6P3ILF8_BISBB</name>
<keyword evidence="2" id="KW-1185">Reference proteome</keyword>
<dbReference type="GO" id="GO:0016020">
    <property type="term" value="C:membrane"/>
    <property type="evidence" value="ECO:0007669"/>
    <property type="project" value="TreeGrafter"/>
</dbReference>
<dbReference type="KEGG" id="bbis:104999079"/>
<dbReference type="GeneID" id="104999079"/>
<dbReference type="OrthoDB" id="443634at2759"/>
<accession>A0A6P3ILF8</accession>
<gene>
    <name evidence="3" type="primary">LOC104999079</name>
</gene>
<reference evidence="3" key="1">
    <citation type="submission" date="2025-08" db="UniProtKB">
        <authorList>
            <consortium name="RefSeq"/>
        </authorList>
    </citation>
    <scope>IDENTIFICATION</scope>
    <source>
        <tissue evidence="3">Blood</tissue>
    </source>
</reference>
<protein>
    <submittedName>
        <fullName evidence="3">Uncharacterized protein LOC104999079</fullName>
    </submittedName>
</protein>
<proteinExistence type="predicted"/>
<feature type="transmembrane region" description="Helical" evidence="1">
    <location>
        <begin position="208"/>
        <end position="229"/>
    </location>
</feature>
<evidence type="ECO:0000313" key="2">
    <source>
        <dbReference type="Proteomes" id="UP000515208"/>
    </source>
</evidence>
<evidence type="ECO:0000256" key="1">
    <source>
        <dbReference type="SAM" id="Phobius"/>
    </source>
</evidence>
<keyword evidence="1" id="KW-0812">Transmembrane</keyword>
<sequence>MKPRLSLENSVTTQFGDPGDVRVTVQAACGTSVLQDSKVVRVLGECPLPHRGRQLGFSFLGAQGRARRGLPTEAPVTPEWPLLDGDQFQVVPLQFSKDLDAHNPNTPEWREDVGLVVSRLLSKETSIPEELMVTVVKAGLPTLADLHVLLPPPRPTRKRSLTSDKRLTAIQQVLKAQKISFLLRGGVRVVVAVRDVDTGPPSLGGGGGYWAVVILFISGLFAVGAFILYKFKRQGRLASLGSQALTHRSLHELEPELPCARRPTARKRPGRTVYAQMHNEKEQEMTSPVSHSQGVQSAIQGEEFIEDELHPQTLGPLLTTRFCRQGKATVSCMKGASEWGWVSRAETAQRTEEIQAEEEGTPLEGGFIITQYGGCEADQKAVPGHTDFLVSRTTPQAWRCDPQRWSWRPLPAGPALVDSAHLHQDKITFSLLRVRVTGAGETRPHLLYQLRRMNLSIGRQATARRPDSRLCGNPGFSGTKTIALLWSVKPARARATLGGHSDPADDSNLDRVACRKREHQDMVTGR</sequence>
<keyword evidence="1" id="KW-1133">Transmembrane helix</keyword>
<dbReference type="RefSeq" id="XP_010852844.1">
    <property type="nucleotide sequence ID" value="XM_010854542.1"/>
</dbReference>
<dbReference type="PANTHER" id="PTHR12106:SF9">
    <property type="entry name" value="VPS10 DOMAIN-CONTAINING RECEPTOR SORCS2"/>
    <property type="match status" value="1"/>
</dbReference>
<keyword evidence="1" id="KW-0472">Membrane</keyword>